<dbReference type="InterPro" id="IPR027417">
    <property type="entry name" value="P-loop_NTPase"/>
</dbReference>
<evidence type="ECO:0000256" key="2">
    <source>
        <dbReference type="ARBA" id="ARBA00022840"/>
    </source>
</evidence>
<dbReference type="InterPro" id="IPR050173">
    <property type="entry name" value="ABC_transporter_C-like"/>
</dbReference>
<keyword evidence="3" id="KW-1133">Transmembrane helix</keyword>
<keyword evidence="1" id="KW-0547">Nucleotide-binding</keyword>
<dbReference type="InterPro" id="IPR003439">
    <property type="entry name" value="ABC_transporter-like_ATP-bd"/>
</dbReference>
<keyword evidence="3" id="KW-0472">Membrane</keyword>
<evidence type="ECO:0000256" key="1">
    <source>
        <dbReference type="ARBA" id="ARBA00022741"/>
    </source>
</evidence>
<dbReference type="PANTHER" id="PTHR24223">
    <property type="entry name" value="ATP-BINDING CASSETTE SUB-FAMILY C"/>
    <property type="match status" value="1"/>
</dbReference>
<keyword evidence="3" id="KW-0812">Transmembrane</keyword>
<dbReference type="SUPFAM" id="SSF52540">
    <property type="entry name" value="P-loop containing nucleoside triphosphate hydrolases"/>
    <property type="match status" value="1"/>
</dbReference>
<gene>
    <name evidence="5" type="ORF">WMY93_022571</name>
</gene>
<dbReference type="PANTHER" id="PTHR24223:SF357">
    <property type="entry name" value="ATP-BINDING CASSETTE SUB-FAMILY C MEMBER 4"/>
    <property type="match status" value="1"/>
</dbReference>
<evidence type="ECO:0000259" key="4">
    <source>
        <dbReference type="PROSITE" id="PS50893"/>
    </source>
</evidence>
<protein>
    <recommendedName>
        <fullName evidence="4">ABC transporter domain-containing protein</fullName>
    </recommendedName>
</protein>
<dbReference type="PROSITE" id="PS50893">
    <property type="entry name" value="ABC_TRANSPORTER_2"/>
    <property type="match status" value="1"/>
</dbReference>
<name>A0AAW0NJN1_9GOBI</name>
<dbReference type="GO" id="GO:0005524">
    <property type="term" value="F:ATP binding"/>
    <property type="evidence" value="ECO:0007669"/>
    <property type="project" value="UniProtKB-KW"/>
</dbReference>
<dbReference type="Proteomes" id="UP001460270">
    <property type="component" value="Unassembled WGS sequence"/>
</dbReference>
<proteinExistence type="predicted"/>
<keyword evidence="2" id="KW-0067">ATP-binding</keyword>
<comment type="caution">
    <text evidence="5">The sequence shown here is derived from an EMBL/GenBank/DDBJ whole genome shotgun (WGS) entry which is preliminary data.</text>
</comment>
<dbReference type="Gene3D" id="3.40.50.300">
    <property type="entry name" value="P-loop containing nucleotide triphosphate hydrolases"/>
    <property type="match status" value="1"/>
</dbReference>
<evidence type="ECO:0000256" key="3">
    <source>
        <dbReference type="SAM" id="Phobius"/>
    </source>
</evidence>
<evidence type="ECO:0000313" key="5">
    <source>
        <dbReference type="EMBL" id="KAK7893419.1"/>
    </source>
</evidence>
<sequence length="276" mass="30656">MASFFCASKIVVFFTFTTYVLLGNTLSASRVFVTVSLYSAEFLQLDEVHHIKAVPHEDNEKPSASVDIKDLKCFWDKTLETPTLQSVSLTLKSDQLLAVIGPVGSGKSSLLSSILGELSSEHGVMEVKGQLTYASQQPWVFPGTIRSNILFGKELNPQKYERVLRACALKRVREKRQAMRSGVDFTSLLQKEEEEESQMPGSDTVVRNRTLSQNSALSQASSVTDGDELPAEPVQTVVEESRAQGTIKVSLYIKYLRAGANILVLVFMLLITFWLR</sequence>
<dbReference type="Pfam" id="PF00005">
    <property type="entry name" value="ABC_tran"/>
    <property type="match status" value="1"/>
</dbReference>
<accession>A0AAW0NJN1</accession>
<reference evidence="6" key="1">
    <citation type="submission" date="2024-04" db="EMBL/GenBank/DDBJ databases">
        <title>Salinicola lusitanus LLJ914,a marine bacterium isolated from the Okinawa Trough.</title>
        <authorList>
            <person name="Li J."/>
        </authorList>
    </citation>
    <scope>NUCLEOTIDE SEQUENCE [LARGE SCALE GENOMIC DNA]</scope>
</reference>
<feature type="transmembrane region" description="Helical" evidence="3">
    <location>
        <begin position="255"/>
        <end position="275"/>
    </location>
</feature>
<dbReference type="AlphaFoldDB" id="A0AAW0NJN1"/>
<evidence type="ECO:0000313" key="6">
    <source>
        <dbReference type="Proteomes" id="UP001460270"/>
    </source>
</evidence>
<keyword evidence="6" id="KW-1185">Reference proteome</keyword>
<organism evidence="5 6">
    <name type="scientific">Mugilogobius chulae</name>
    <name type="common">yellowstripe goby</name>
    <dbReference type="NCBI Taxonomy" id="88201"/>
    <lineage>
        <taxon>Eukaryota</taxon>
        <taxon>Metazoa</taxon>
        <taxon>Chordata</taxon>
        <taxon>Craniata</taxon>
        <taxon>Vertebrata</taxon>
        <taxon>Euteleostomi</taxon>
        <taxon>Actinopterygii</taxon>
        <taxon>Neopterygii</taxon>
        <taxon>Teleostei</taxon>
        <taxon>Neoteleostei</taxon>
        <taxon>Acanthomorphata</taxon>
        <taxon>Gobiaria</taxon>
        <taxon>Gobiiformes</taxon>
        <taxon>Gobioidei</taxon>
        <taxon>Gobiidae</taxon>
        <taxon>Gobionellinae</taxon>
        <taxon>Mugilogobius</taxon>
    </lineage>
</organism>
<dbReference type="GO" id="GO:0016887">
    <property type="term" value="F:ATP hydrolysis activity"/>
    <property type="evidence" value="ECO:0007669"/>
    <property type="project" value="InterPro"/>
</dbReference>
<feature type="domain" description="ABC transporter" evidence="4">
    <location>
        <begin position="66"/>
        <end position="271"/>
    </location>
</feature>
<dbReference type="GO" id="GO:0042626">
    <property type="term" value="F:ATPase-coupled transmembrane transporter activity"/>
    <property type="evidence" value="ECO:0007669"/>
    <property type="project" value="TreeGrafter"/>
</dbReference>
<dbReference type="GO" id="GO:0005886">
    <property type="term" value="C:plasma membrane"/>
    <property type="evidence" value="ECO:0007669"/>
    <property type="project" value="TreeGrafter"/>
</dbReference>
<dbReference type="EMBL" id="JBBPFD010000016">
    <property type="protein sequence ID" value="KAK7893419.1"/>
    <property type="molecule type" value="Genomic_DNA"/>
</dbReference>